<keyword evidence="2" id="KW-1185">Reference proteome</keyword>
<gene>
    <name evidence="1" type="ORF">C6P40_001389</name>
</gene>
<evidence type="ECO:0000313" key="2">
    <source>
        <dbReference type="Proteomes" id="UP000697127"/>
    </source>
</evidence>
<evidence type="ECO:0000313" key="1">
    <source>
        <dbReference type="EMBL" id="KAG0688116.1"/>
    </source>
</evidence>
<accession>A0A9P6WJ63</accession>
<protein>
    <submittedName>
        <fullName evidence="1">Uncharacterized protein</fullName>
    </submittedName>
</protein>
<proteinExistence type="predicted"/>
<organism evidence="1 2">
    <name type="scientific">Pichia californica</name>
    <dbReference type="NCBI Taxonomy" id="460514"/>
    <lineage>
        <taxon>Eukaryota</taxon>
        <taxon>Fungi</taxon>
        <taxon>Dikarya</taxon>
        <taxon>Ascomycota</taxon>
        <taxon>Saccharomycotina</taxon>
        <taxon>Pichiomycetes</taxon>
        <taxon>Pichiales</taxon>
        <taxon>Pichiaceae</taxon>
        <taxon>Pichia</taxon>
    </lineage>
</organism>
<dbReference type="EMBL" id="PUHW01000181">
    <property type="protein sequence ID" value="KAG0688116.1"/>
    <property type="molecule type" value="Genomic_DNA"/>
</dbReference>
<reference evidence="1" key="1">
    <citation type="submission" date="2020-11" db="EMBL/GenBank/DDBJ databases">
        <title>Kefir isolates.</title>
        <authorList>
            <person name="Marcisauskas S."/>
            <person name="Kim Y."/>
            <person name="Blasche S."/>
        </authorList>
    </citation>
    <scope>NUCLEOTIDE SEQUENCE</scope>
    <source>
        <strain evidence="1">Olga-1</strain>
    </source>
</reference>
<dbReference type="AlphaFoldDB" id="A0A9P6WJ63"/>
<comment type="caution">
    <text evidence="1">The sequence shown here is derived from an EMBL/GenBank/DDBJ whole genome shotgun (WGS) entry which is preliminary data.</text>
</comment>
<name>A0A9P6WJ63_9ASCO</name>
<dbReference type="Proteomes" id="UP000697127">
    <property type="component" value="Unassembled WGS sequence"/>
</dbReference>
<dbReference type="OrthoDB" id="4062651at2759"/>
<sequence length="117" mass="13973">MKFLSKPWKSCSEDDEDFKKYKEKYELKKLNELKCGFDIKRSFGNDSFISRSLKSVKDDAVLTIINMMNPNIKKRWDILQVFKSDWMISTRLLIEEENKNKLNKSDDNEIAKILRML</sequence>